<evidence type="ECO:0000256" key="3">
    <source>
        <dbReference type="ARBA" id="ARBA00022692"/>
    </source>
</evidence>
<comment type="similarity">
    <text evidence="2">Belongs to the DsbD family.</text>
</comment>
<comment type="caution">
    <text evidence="8">The sequence shown here is derived from an EMBL/GenBank/DDBJ whole genome shotgun (WGS) entry which is preliminary data.</text>
</comment>
<sequence length="249" mass="25220">MSAGVQDVVAAGPMLAAAAVAALAGLISFVSPCVLPVVPGYVSYVAGGPLLDQAAATRRRPVVIGTALFILGFAAVFVAYGALFGSLGATLQSSQAVLTRVLGVVVVIMGLIFAGWIPGSQRQLLPRLRPKSGLVGAPLMGITFGLGWTPCLGPTLATVQTLAFTEASAGRGAVLAGVYAAGLGLPFIAVGLGMRRALTATAWARRRAVGIKRAGAVVLIATGLLLVTGVWDHLMRGLQSTISGYTTVL</sequence>
<evidence type="ECO:0000313" key="9">
    <source>
        <dbReference type="Proteomes" id="UP000019753"/>
    </source>
</evidence>
<evidence type="ECO:0000256" key="5">
    <source>
        <dbReference type="ARBA" id="ARBA00023136"/>
    </source>
</evidence>
<evidence type="ECO:0000259" key="7">
    <source>
        <dbReference type="Pfam" id="PF02683"/>
    </source>
</evidence>
<proteinExistence type="inferred from homology"/>
<feature type="domain" description="Cytochrome C biogenesis protein transmembrane" evidence="7">
    <location>
        <begin position="19"/>
        <end position="228"/>
    </location>
</feature>
<keyword evidence="5 6" id="KW-0472">Membrane</keyword>
<feature type="transmembrane region" description="Helical" evidence="6">
    <location>
        <begin position="15"/>
        <end position="42"/>
    </location>
</feature>
<evidence type="ECO:0000256" key="6">
    <source>
        <dbReference type="SAM" id="Phobius"/>
    </source>
</evidence>
<dbReference type="PANTHER" id="PTHR31272">
    <property type="entry name" value="CYTOCHROME C-TYPE BIOGENESIS PROTEIN HI_1454-RELATED"/>
    <property type="match status" value="1"/>
</dbReference>
<keyword evidence="3 6" id="KW-0812">Transmembrane</keyword>
<protein>
    <submittedName>
        <fullName evidence="8">Cytochrome C biogenesis protein ResC</fullName>
    </submittedName>
</protein>
<keyword evidence="4 6" id="KW-1133">Transmembrane helix</keyword>
<dbReference type="EMBL" id="AXCW01000217">
    <property type="protein sequence ID" value="EYR62546.1"/>
    <property type="molecule type" value="Genomic_DNA"/>
</dbReference>
<evidence type="ECO:0000256" key="2">
    <source>
        <dbReference type="ARBA" id="ARBA00006143"/>
    </source>
</evidence>
<dbReference type="GO" id="GO:0016020">
    <property type="term" value="C:membrane"/>
    <property type="evidence" value="ECO:0007669"/>
    <property type="project" value="UniProtKB-SubCell"/>
</dbReference>
<organism evidence="8 9">
    <name type="scientific">Actinotalea ferrariae CF5-4</name>
    <dbReference type="NCBI Taxonomy" id="948458"/>
    <lineage>
        <taxon>Bacteria</taxon>
        <taxon>Bacillati</taxon>
        <taxon>Actinomycetota</taxon>
        <taxon>Actinomycetes</taxon>
        <taxon>Micrococcales</taxon>
        <taxon>Cellulomonadaceae</taxon>
        <taxon>Actinotalea</taxon>
    </lineage>
</organism>
<keyword evidence="9" id="KW-1185">Reference proteome</keyword>
<dbReference type="PANTHER" id="PTHR31272:SF4">
    <property type="entry name" value="CYTOCHROME C-TYPE BIOGENESIS PROTEIN HI_1454-RELATED"/>
    <property type="match status" value="1"/>
</dbReference>
<reference evidence="8 9" key="1">
    <citation type="submission" date="2014-01" db="EMBL/GenBank/DDBJ databases">
        <title>Actinotalea ferrariae CF5-4.</title>
        <authorList>
            <person name="Chen F."/>
            <person name="Li Y."/>
            <person name="Wang G."/>
        </authorList>
    </citation>
    <scope>NUCLEOTIDE SEQUENCE [LARGE SCALE GENOMIC DNA]</scope>
    <source>
        <strain evidence="8 9">CF5-4</strain>
    </source>
</reference>
<dbReference type="RefSeq" id="WP_034227692.1">
    <property type="nucleotide sequence ID" value="NZ_AXCW01000217.1"/>
</dbReference>
<dbReference type="AlphaFoldDB" id="A0A021VN07"/>
<feature type="transmembrane region" description="Helical" evidence="6">
    <location>
        <begin position="214"/>
        <end position="231"/>
    </location>
</feature>
<feature type="transmembrane region" description="Helical" evidence="6">
    <location>
        <begin position="169"/>
        <end position="193"/>
    </location>
</feature>
<evidence type="ECO:0000256" key="4">
    <source>
        <dbReference type="ARBA" id="ARBA00022989"/>
    </source>
</evidence>
<evidence type="ECO:0000313" key="8">
    <source>
        <dbReference type="EMBL" id="EYR62546.1"/>
    </source>
</evidence>
<feature type="transmembrane region" description="Helical" evidence="6">
    <location>
        <begin position="97"/>
        <end position="119"/>
    </location>
</feature>
<dbReference type="InterPro" id="IPR003834">
    <property type="entry name" value="Cyt_c_assmbl_TM_dom"/>
</dbReference>
<feature type="transmembrane region" description="Helical" evidence="6">
    <location>
        <begin position="62"/>
        <end position="85"/>
    </location>
</feature>
<dbReference type="Pfam" id="PF02683">
    <property type="entry name" value="DsbD_TM"/>
    <property type="match status" value="1"/>
</dbReference>
<name>A0A021VN07_9CELL</name>
<feature type="transmembrane region" description="Helical" evidence="6">
    <location>
        <begin position="131"/>
        <end position="149"/>
    </location>
</feature>
<dbReference type="InterPro" id="IPR051790">
    <property type="entry name" value="Cytochrome_c-biogenesis_DsbD"/>
</dbReference>
<comment type="subcellular location">
    <subcellularLocation>
        <location evidence="1">Membrane</location>
        <topology evidence="1">Multi-pass membrane protein</topology>
    </subcellularLocation>
</comment>
<dbReference type="GO" id="GO:0017004">
    <property type="term" value="P:cytochrome complex assembly"/>
    <property type="evidence" value="ECO:0007669"/>
    <property type="project" value="InterPro"/>
</dbReference>
<dbReference type="Proteomes" id="UP000019753">
    <property type="component" value="Unassembled WGS sequence"/>
</dbReference>
<gene>
    <name evidence="8" type="ORF">N866_07480</name>
</gene>
<accession>A0A021VN07</accession>
<evidence type="ECO:0000256" key="1">
    <source>
        <dbReference type="ARBA" id="ARBA00004141"/>
    </source>
</evidence>